<accession>A0A168M205</accession>
<dbReference type="InParanoid" id="A0A168M205"/>
<organism evidence="1">
    <name type="scientific">Absidia glauca</name>
    <name type="common">Pin mould</name>
    <dbReference type="NCBI Taxonomy" id="4829"/>
    <lineage>
        <taxon>Eukaryota</taxon>
        <taxon>Fungi</taxon>
        <taxon>Fungi incertae sedis</taxon>
        <taxon>Mucoromycota</taxon>
        <taxon>Mucoromycotina</taxon>
        <taxon>Mucoromycetes</taxon>
        <taxon>Mucorales</taxon>
        <taxon>Cunninghamellaceae</taxon>
        <taxon>Absidia</taxon>
    </lineage>
</organism>
<dbReference type="Proteomes" id="UP000078561">
    <property type="component" value="Unassembled WGS sequence"/>
</dbReference>
<evidence type="ECO:0000313" key="1">
    <source>
        <dbReference type="EMBL" id="SAL97830.1"/>
    </source>
</evidence>
<dbReference type="STRING" id="4829.A0A168M205"/>
<sequence>MADMEQFIPKSSFHQLHKEFYETRGPELSRMMRKMLSSMFSNVKIRILSAMQKNPTEFRHVTLMLDGHDTRASYRGESSASMYSYKFKKSGFRTQVCMDINNMVLFVSDSFPCRDYNDGTMFLQMDIERKIHAVDCIALDGGYTQFISQLLHDAPALSDKNFCCPIRKSAGVSLTSSEALYNEMFGSFRSSIESKFGELVSTF</sequence>
<gene>
    <name evidence="1" type="primary">ABSGL_03347.1 scaffold 4451</name>
</gene>
<protein>
    <submittedName>
        <fullName evidence="1">Uncharacterized protein</fullName>
    </submittedName>
</protein>
<evidence type="ECO:0000313" key="2">
    <source>
        <dbReference type="Proteomes" id="UP000078561"/>
    </source>
</evidence>
<dbReference type="OrthoDB" id="2267591at2759"/>
<dbReference type="EMBL" id="LT551968">
    <property type="protein sequence ID" value="SAL97830.1"/>
    <property type="molecule type" value="Genomic_DNA"/>
</dbReference>
<proteinExistence type="predicted"/>
<keyword evidence="2" id="KW-1185">Reference proteome</keyword>
<name>A0A168M205_ABSGL</name>
<feature type="non-terminal residue" evidence="1">
    <location>
        <position position="203"/>
    </location>
</feature>
<reference evidence="1" key="1">
    <citation type="submission" date="2016-04" db="EMBL/GenBank/DDBJ databases">
        <authorList>
            <person name="Evans L.H."/>
            <person name="Alamgir A."/>
            <person name="Owens N."/>
            <person name="Weber N.D."/>
            <person name="Virtaneva K."/>
            <person name="Barbian K."/>
            <person name="Babar A."/>
            <person name="Rosenke K."/>
        </authorList>
    </citation>
    <scope>NUCLEOTIDE SEQUENCE [LARGE SCALE GENOMIC DNA]</scope>
    <source>
        <strain evidence="1">CBS 101.48</strain>
    </source>
</reference>
<dbReference type="AlphaFoldDB" id="A0A168M205"/>